<dbReference type="EMBL" id="GGEC01061914">
    <property type="protein sequence ID" value="MBX42398.1"/>
    <property type="molecule type" value="Transcribed_RNA"/>
</dbReference>
<organism evidence="2">
    <name type="scientific">Rhizophora mucronata</name>
    <name type="common">Asiatic mangrove</name>
    <dbReference type="NCBI Taxonomy" id="61149"/>
    <lineage>
        <taxon>Eukaryota</taxon>
        <taxon>Viridiplantae</taxon>
        <taxon>Streptophyta</taxon>
        <taxon>Embryophyta</taxon>
        <taxon>Tracheophyta</taxon>
        <taxon>Spermatophyta</taxon>
        <taxon>Magnoliopsida</taxon>
        <taxon>eudicotyledons</taxon>
        <taxon>Gunneridae</taxon>
        <taxon>Pentapetalae</taxon>
        <taxon>rosids</taxon>
        <taxon>fabids</taxon>
        <taxon>Malpighiales</taxon>
        <taxon>Rhizophoraceae</taxon>
        <taxon>Rhizophora</taxon>
    </lineage>
</organism>
<keyword evidence="1" id="KW-0812">Transmembrane</keyword>
<keyword evidence="1" id="KW-1133">Transmembrane helix</keyword>
<evidence type="ECO:0000313" key="2">
    <source>
        <dbReference type="EMBL" id="MBX42398.1"/>
    </source>
</evidence>
<sequence>MVSIFYLLTKFISCIVCISSISVYIFYYLLSCHLFTSHSRHPYFVNRM</sequence>
<proteinExistence type="predicted"/>
<reference evidence="2" key="1">
    <citation type="submission" date="2018-02" db="EMBL/GenBank/DDBJ databases">
        <title>Rhizophora mucronata_Transcriptome.</title>
        <authorList>
            <person name="Meera S.P."/>
            <person name="Sreeshan A."/>
            <person name="Augustine A."/>
        </authorList>
    </citation>
    <scope>NUCLEOTIDE SEQUENCE</scope>
    <source>
        <tissue evidence="2">Leaf</tissue>
    </source>
</reference>
<name>A0A2P2NIR8_RHIMU</name>
<accession>A0A2P2NIR8</accession>
<feature type="transmembrane region" description="Helical" evidence="1">
    <location>
        <begin position="6"/>
        <end position="30"/>
    </location>
</feature>
<keyword evidence="1" id="KW-0472">Membrane</keyword>
<dbReference type="AlphaFoldDB" id="A0A2P2NIR8"/>
<protein>
    <submittedName>
        <fullName evidence="2">Uncharacterized protein</fullName>
    </submittedName>
</protein>
<evidence type="ECO:0000256" key="1">
    <source>
        <dbReference type="SAM" id="Phobius"/>
    </source>
</evidence>